<evidence type="ECO:0000256" key="3">
    <source>
        <dbReference type="ARBA" id="ARBA00022692"/>
    </source>
</evidence>
<dbReference type="InterPro" id="IPR050368">
    <property type="entry name" value="ClC-type_chloride_channel"/>
</dbReference>
<evidence type="ECO:0000256" key="5">
    <source>
        <dbReference type="ARBA" id="ARBA00023065"/>
    </source>
</evidence>
<feature type="transmembrane region" description="Helical" evidence="10">
    <location>
        <begin position="70"/>
        <end position="89"/>
    </location>
</feature>
<dbReference type="Pfam" id="PF00654">
    <property type="entry name" value="Voltage_CLC"/>
    <property type="match status" value="1"/>
</dbReference>
<dbReference type="PANTHER" id="PTHR43427">
    <property type="entry name" value="CHLORIDE CHANNEL PROTEIN CLC-E"/>
    <property type="match status" value="1"/>
</dbReference>
<feature type="transmembrane region" description="Helical" evidence="10">
    <location>
        <begin position="110"/>
        <end position="130"/>
    </location>
</feature>
<keyword evidence="2" id="KW-0813">Transport</keyword>
<proteinExistence type="predicted"/>
<keyword evidence="7" id="KW-0869">Chloride channel</keyword>
<dbReference type="PRINTS" id="PR00762">
    <property type="entry name" value="CLCHANNEL"/>
</dbReference>
<evidence type="ECO:0000256" key="2">
    <source>
        <dbReference type="ARBA" id="ARBA00022448"/>
    </source>
</evidence>
<accession>A0A1I1INH3</accession>
<keyword evidence="6 10" id="KW-0472">Membrane</keyword>
<dbReference type="GO" id="GO:0034707">
    <property type="term" value="C:chloride channel complex"/>
    <property type="evidence" value="ECO:0007669"/>
    <property type="project" value="UniProtKB-KW"/>
</dbReference>
<keyword evidence="4 10" id="KW-1133">Transmembrane helix</keyword>
<dbReference type="InterPro" id="IPR001807">
    <property type="entry name" value="ClC"/>
</dbReference>
<sequence length="570" mass="62135">MLELTNKSLEALRKSLSKPKTSAQLCVLGIISGFVAALLIIFFRLLIIGVQALFLSDTDDFSQLPELHRLFIPVIGALLIFMFAALSRYKHYRLGVPFIIHRIKQNYGNIPFNSSLNQFFGGAIALISGFTVGREGPSVHIGAAGASFIGSKLHLPNNAMRTLAGCGVAAGISASFNTPLAAVIFVMEVVLREYKIHIFVPIILAAVTGAVTTQFVFGNTYELSLINVHPLPIWHYPYLILCGLTLGAIAYAFNQNLMYVIKVFKNISMFPRLLLAGTVMGLISFLVPQAMGSGMSAIGLSVISADNLQLLTTILIAKLLATLFILGLGIPGGIIGSVFGLGVIIGTLMSYFGSYMSPDINVVGTYAVIGMAGLFAATLHAPLAALVAVMEMTSSAHITVPAMIVITTAYVSALQFFGNRSIFLQQLDFQRLPYQVSPAIEALQKIGVMSEMDENFKLLYSDDKDQINETLNTVTSDTQNQTPLIVFDDDNGYRLAEYDLSLMSDNALPIHYIELQGISSQSTLADVFNILKDKRSSSVYIYNQLDNKQIMGLIRWDNIHHILTIRNSLV</sequence>
<keyword evidence="12" id="KW-1185">Reference proteome</keyword>
<dbReference type="CDD" id="cd00400">
    <property type="entry name" value="Voltage_gated_ClC"/>
    <property type="match status" value="1"/>
</dbReference>
<feature type="transmembrane region" description="Helical" evidence="10">
    <location>
        <begin position="21"/>
        <end position="50"/>
    </location>
</feature>
<evidence type="ECO:0000256" key="1">
    <source>
        <dbReference type="ARBA" id="ARBA00004141"/>
    </source>
</evidence>
<evidence type="ECO:0000313" key="12">
    <source>
        <dbReference type="Proteomes" id="UP000198862"/>
    </source>
</evidence>
<keyword evidence="8" id="KW-0868">Chloride</keyword>
<keyword evidence="5" id="KW-0406">Ion transport</keyword>
<evidence type="ECO:0000256" key="7">
    <source>
        <dbReference type="ARBA" id="ARBA00023173"/>
    </source>
</evidence>
<dbReference type="InterPro" id="IPR014743">
    <property type="entry name" value="Cl-channel_core"/>
</dbReference>
<dbReference type="STRING" id="1123010.SAMN02745724_01468"/>
<organism evidence="11 12">
    <name type="scientific">Pseudoalteromonas denitrificans DSM 6059</name>
    <dbReference type="NCBI Taxonomy" id="1123010"/>
    <lineage>
        <taxon>Bacteria</taxon>
        <taxon>Pseudomonadati</taxon>
        <taxon>Pseudomonadota</taxon>
        <taxon>Gammaproteobacteria</taxon>
        <taxon>Alteromonadales</taxon>
        <taxon>Pseudoalteromonadaceae</taxon>
        <taxon>Pseudoalteromonas</taxon>
    </lineage>
</organism>
<keyword evidence="3 10" id="KW-0812">Transmembrane</keyword>
<protein>
    <submittedName>
        <fullName evidence="11">H+/Cl-antiporter ClcA</fullName>
    </submittedName>
</protein>
<feature type="transmembrane region" description="Helical" evidence="10">
    <location>
        <begin position="364"/>
        <end position="389"/>
    </location>
</feature>
<comment type="subcellular location">
    <subcellularLocation>
        <location evidence="1">Membrane</location>
        <topology evidence="1">Multi-pass membrane protein</topology>
    </subcellularLocation>
</comment>
<feature type="transmembrane region" description="Helical" evidence="10">
    <location>
        <begin position="162"/>
        <end position="186"/>
    </location>
</feature>
<evidence type="ECO:0000256" key="9">
    <source>
        <dbReference type="ARBA" id="ARBA00023303"/>
    </source>
</evidence>
<dbReference type="PANTHER" id="PTHR43427:SF6">
    <property type="entry name" value="CHLORIDE CHANNEL PROTEIN CLC-E"/>
    <property type="match status" value="1"/>
</dbReference>
<dbReference type="AlphaFoldDB" id="A0A1I1INH3"/>
<feature type="transmembrane region" description="Helical" evidence="10">
    <location>
        <begin position="198"/>
        <end position="221"/>
    </location>
</feature>
<dbReference type="SUPFAM" id="SSF81340">
    <property type="entry name" value="Clc chloride channel"/>
    <property type="match status" value="1"/>
</dbReference>
<evidence type="ECO:0000313" key="11">
    <source>
        <dbReference type="EMBL" id="SFC35303.1"/>
    </source>
</evidence>
<evidence type="ECO:0000256" key="10">
    <source>
        <dbReference type="SAM" id="Phobius"/>
    </source>
</evidence>
<feature type="transmembrane region" description="Helical" evidence="10">
    <location>
        <begin position="396"/>
        <end position="417"/>
    </location>
</feature>
<dbReference type="Gene3D" id="1.10.3080.10">
    <property type="entry name" value="Clc chloride channel"/>
    <property type="match status" value="1"/>
</dbReference>
<dbReference type="EMBL" id="FOLO01000008">
    <property type="protein sequence ID" value="SFC35303.1"/>
    <property type="molecule type" value="Genomic_DNA"/>
</dbReference>
<dbReference type="Proteomes" id="UP000198862">
    <property type="component" value="Unassembled WGS sequence"/>
</dbReference>
<keyword evidence="9" id="KW-0407">Ion channel</keyword>
<feature type="transmembrane region" description="Helical" evidence="10">
    <location>
        <begin position="273"/>
        <end position="291"/>
    </location>
</feature>
<name>A0A1I1INH3_9GAMM</name>
<evidence type="ECO:0000256" key="8">
    <source>
        <dbReference type="ARBA" id="ARBA00023214"/>
    </source>
</evidence>
<evidence type="ECO:0000256" key="6">
    <source>
        <dbReference type="ARBA" id="ARBA00023136"/>
    </source>
</evidence>
<reference evidence="11 12" key="1">
    <citation type="submission" date="2016-10" db="EMBL/GenBank/DDBJ databases">
        <authorList>
            <person name="de Groot N.N."/>
        </authorList>
    </citation>
    <scope>NUCLEOTIDE SEQUENCE [LARGE SCALE GENOMIC DNA]</scope>
    <source>
        <strain evidence="11 12">DSM 6059</strain>
    </source>
</reference>
<dbReference type="GO" id="GO:0005254">
    <property type="term" value="F:chloride channel activity"/>
    <property type="evidence" value="ECO:0007669"/>
    <property type="project" value="UniProtKB-KW"/>
</dbReference>
<feature type="transmembrane region" description="Helical" evidence="10">
    <location>
        <begin position="323"/>
        <end position="352"/>
    </location>
</feature>
<evidence type="ECO:0000256" key="4">
    <source>
        <dbReference type="ARBA" id="ARBA00022989"/>
    </source>
</evidence>
<feature type="transmembrane region" description="Helical" evidence="10">
    <location>
        <begin position="233"/>
        <end position="253"/>
    </location>
</feature>
<gene>
    <name evidence="11" type="ORF">SAMN02745724_01468</name>
</gene>